<dbReference type="AlphaFoldDB" id="A0A4R6BWE2"/>
<dbReference type="OrthoDB" id="5497289at2"/>
<evidence type="ECO:0000259" key="1">
    <source>
        <dbReference type="PROSITE" id="PS50104"/>
    </source>
</evidence>
<dbReference type="PROSITE" id="PS50104">
    <property type="entry name" value="TIR"/>
    <property type="match status" value="1"/>
</dbReference>
<accession>A0A4R6BWE2</accession>
<keyword evidence="3" id="KW-1185">Reference proteome</keyword>
<dbReference type="Proteomes" id="UP000294843">
    <property type="component" value="Unassembled WGS sequence"/>
</dbReference>
<dbReference type="GO" id="GO:0050135">
    <property type="term" value="F:NADP+ nucleosidase activity"/>
    <property type="evidence" value="ECO:0007669"/>
    <property type="project" value="InterPro"/>
</dbReference>
<dbReference type="InterPro" id="IPR000157">
    <property type="entry name" value="TIR_dom"/>
</dbReference>
<dbReference type="Gene3D" id="3.40.50.10140">
    <property type="entry name" value="Toll/interleukin-1 receptor homology (TIR) domain"/>
    <property type="match status" value="1"/>
</dbReference>
<dbReference type="GO" id="GO:0007165">
    <property type="term" value="P:signal transduction"/>
    <property type="evidence" value="ECO:0007669"/>
    <property type="project" value="InterPro"/>
</dbReference>
<dbReference type="InterPro" id="IPR035897">
    <property type="entry name" value="Toll_tir_struct_dom_sf"/>
</dbReference>
<gene>
    <name evidence="2" type="ORF">ERX55_10460</name>
</gene>
<comment type="caution">
    <text evidence="2">The sequence shown here is derived from an EMBL/GenBank/DDBJ whole genome shotgun (WGS) entry which is preliminary data.</text>
</comment>
<feature type="domain" description="TIR" evidence="1">
    <location>
        <begin position="116"/>
        <end position="258"/>
    </location>
</feature>
<reference evidence="2 3" key="1">
    <citation type="submission" date="2019-01" db="EMBL/GenBank/DDBJ databases">
        <title>Draft genome sequences of the type strains of six Macrococcus species.</title>
        <authorList>
            <person name="Mazhar S."/>
            <person name="Altermann E."/>
            <person name="Hill C."/>
            <person name="Mcauliffe O."/>
        </authorList>
    </citation>
    <scope>NUCLEOTIDE SEQUENCE [LARGE SCALE GENOMIC DNA]</scope>
    <source>
        <strain evidence="2 3">ATCC 51825</strain>
    </source>
</reference>
<evidence type="ECO:0000313" key="2">
    <source>
        <dbReference type="EMBL" id="TDM12669.1"/>
    </source>
</evidence>
<sequence>MEEIMDKNEINLALEEIQKIIDQPMNIHGFLGFVQRYEDLETFVDIYANEEYFKSKYKQLSMKKISYSGAKLDLESQHLAKTFKKRLLKLREVAKDLDAERESEVSVIASQNCNEKENKIFIVHGHDGSFKHEVARIIEKQGIKVSILAELSNRHKTILDKFIDEIESCRVAIILYTPDDLLDDSYQARPNVIFEHGYAIAKLGRENVIMMKKADDKNLELHSDIHGVLYTNANDGGWKLELLKELRDIGFELNIDNI</sequence>
<dbReference type="EMBL" id="SCWF01000015">
    <property type="protein sequence ID" value="TDM12669.1"/>
    <property type="molecule type" value="Genomic_DNA"/>
</dbReference>
<organism evidence="2 3">
    <name type="scientific">Macrococcus bovicus</name>
    <dbReference type="NCBI Taxonomy" id="69968"/>
    <lineage>
        <taxon>Bacteria</taxon>
        <taxon>Bacillati</taxon>
        <taxon>Bacillota</taxon>
        <taxon>Bacilli</taxon>
        <taxon>Bacillales</taxon>
        <taxon>Staphylococcaceae</taxon>
        <taxon>Macrococcus</taxon>
    </lineage>
</organism>
<dbReference type="InterPro" id="IPR019302">
    <property type="entry name" value="CAP12/PCTIR_TIR_dom"/>
</dbReference>
<name>A0A4R6BWE2_9STAP</name>
<evidence type="ECO:0000313" key="3">
    <source>
        <dbReference type="Proteomes" id="UP000294843"/>
    </source>
</evidence>
<dbReference type="Pfam" id="PF10137">
    <property type="entry name" value="CAP12-PCTIR_TIR"/>
    <property type="match status" value="1"/>
</dbReference>
<protein>
    <recommendedName>
        <fullName evidence="1">TIR domain-containing protein</fullName>
    </recommendedName>
</protein>
<proteinExistence type="predicted"/>